<dbReference type="SUPFAM" id="SSF56601">
    <property type="entry name" value="beta-lactamase/transpeptidase-like"/>
    <property type="match status" value="1"/>
</dbReference>
<dbReference type="KEGG" id="pbs:Plabr_2715"/>
<gene>
    <name evidence="2" type="ordered locus">Plabr_2715</name>
</gene>
<protein>
    <submittedName>
        <fullName evidence="2">Beta-lactamase</fullName>
    </submittedName>
</protein>
<evidence type="ECO:0000313" key="3">
    <source>
        <dbReference type="Proteomes" id="UP000006860"/>
    </source>
</evidence>
<dbReference type="InterPro" id="IPR050789">
    <property type="entry name" value="Diverse_Enzym_Activities"/>
</dbReference>
<dbReference type="InterPro" id="IPR001466">
    <property type="entry name" value="Beta-lactam-related"/>
</dbReference>
<dbReference type="eggNOG" id="COG1680">
    <property type="taxonomic scope" value="Bacteria"/>
</dbReference>
<feature type="domain" description="Beta-lactamase-related" evidence="1">
    <location>
        <begin position="59"/>
        <end position="345"/>
    </location>
</feature>
<dbReference type="PANTHER" id="PTHR43283">
    <property type="entry name" value="BETA-LACTAMASE-RELATED"/>
    <property type="match status" value="1"/>
</dbReference>
<name>F0SSJ9_RUBBR</name>
<dbReference type="HOGENOM" id="CLU_020027_1_1_0"/>
<proteinExistence type="predicted"/>
<reference evidence="3" key="1">
    <citation type="submission" date="2011-02" db="EMBL/GenBank/DDBJ databases">
        <title>The complete genome of Planctomyces brasiliensis DSM 5305.</title>
        <authorList>
            <person name="Lucas S."/>
            <person name="Copeland A."/>
            <person name="Lapidus A."/>
            <person name="Bruce D."/>
            <person name="Goodwin L."/>
            <person name="Pitluck S."/>
            <person name="Kyrpides N."/>
            <person name="Mavromatis K."/>
            <person name="Pagani I."/>
            <person name="Ivanova N."/>
            <person name="Ovchinnikova G."/>
            <person name="Lu M."/>
            <person name="Detter J.C."/>
            <person name="Han C."/>
            <person name="Land M."/>
            <person name="Hauser L."/>
            <person name="Markowitz V."/>
            <person name="Cheng J.-F."/>
            <person name="Hugenholtz P."/>
            <person name="Woyke T."/>
            <person name="Wu D."/>
            <person name="Tindall B."/>
            <person name="Pomrenke H.G."/>
            <person name="Brambilla E."/>
            <person name="Klenk H.-P."/>
            <person name="Eisen J.A."/>
        </authorList>
    </citation>
    <scope>NUCLEOTIDE SEQUENCE [LARGE SCALE GENOMIC DNA]</scope>
    <source>
        <strain evidence="3">ATCC 49424 / DSM 5305 / JCM 21570 / NBRC 103401 / IFAM 1448</strain>
    </source>
</reference>
<dbReference type="Pfam" id="PF00144">
    <property type="entry name" value="Beta-lactamase"/>
    <property type="match status" value="1"/>
</dbReference>
<dbReference type="OrthoDB" id="284523at2"/>
<keyword evidence="3" id="KW-1185">Reference proteome</keyword>
<dbReference type="STRING" id="756272.Plabr_2715"/>
<dbReference type="RefSeq" id="WP_013629039.1">
    <property type="nucleotide sequence ID" value="NC_015174.1"/>
</dbReference>
<accession>F0SSJ9</accession>
<dbReference type="Gene3D" id="3.40.710.10">
    <property type="entry name" value="DD-peptidase/beta-lactamase superfamily"/>
    <property type="match status" value="1"/>
</dbReference>
<sequence length="365" mass="41049">MSEEPCPLSSAPRWQTATNLAQSLIEQGHFRDVSFQILDKQTSELVFLSRDAAPSSARQPLFLVASLTKPVVAAAVLSLVNDGRLLLNERVNIRLPEWNRGERRKITLRHLLCHTSGLPDQLPDNLEMRDQNASLDDFYAGVVKTPLEFSPGSRAQYQSMGFVVLQKLVEQETGQTLPELIRERIFTPLQMHNTFLGAEAKQKDILSRVRAVELDEDQEARTGNWNSDYWRTLGAPWGGMLSTPADMLKFCSAFLNGSNPAIPPSMQQEMATNQLQYFEDMNPRELKHRPWGLGWRFNWKTHRETFGDLLPASIIGHWGATGALMWCDRANERACVICCSRPTTAARPALIQLSNCLASVMDSPD</sequence>
<dbReference type="EMBL" id="CP002546">
    <property type="protein sequence ID" value="ADY60315.1"/>
    <property type="molecule type" value="Genomic_DNA"/>
</dbReference>
<organism evidence="2 3">
    <name type="scientific">Rubinisphaera brasiliensis (strain ATCC 49424 / DSM 5305 / JCM 21570 / IAM 15109 / NBRC 103401 / IFAM 1448)</name>
    <name type="common">Planctomyces brasiliensis</name>
    <dbReference type="NCBI Taxonomy" id="756272"/>
    <lineage>
        <taxon>Bacteria</taxon>
        <taxon>Pseudomonadati</taxon>
        <taxon>Planctomycetota</taxon>
        <taxon>Planctomycetia</taxon>
        <taxon>Planctomycetales</taxon>
        <taxon>Planctomycetaceae</taxon>
        <taxon>Rubinisphaera</taxon>
    </lineage>
</organism>
<dbReference type="AlphaFoldDB" id="F0SSJ9"/>
<evidence type="ECO:0000259" key="1">
    <source>
        <dbReference type="Pfam" id="PF00144"/>
    </source>
</evidence>
<dbReference type="InterPro" id="IPR012338">
    <property type="entry name" value="Beta-lactam/transpept-like"/>
</dbReference>
<evidence type="ECO:0000313" key="2">
    <source>
        <dbReference type="EMBL" id="ADY60315.1"/>
    </source>
</evidence>
<dbReference type="Proteomes" id="UP000006860">
    <property type="component" value="Chromosome"/>
</dbReference>